<keyword evidence="1" id="KW-0413">Isomerase</keyword>
<evidence type="ECO:0000313" key="1">
    <source>
        <dbReference type="EMBL" id="MFC4362088.1"/>
    </source>
</evidence>
<reference evidence="2" key="1">
    <citation type="journal article" date="2019" name="Int. J. Syst. Evol. Microbiol.">
        <title>The Global Catalogue of Microorganisms (GCM) 10K type strain sequencing project: providing services to taxonomists for standard genome sequencing and annotation.</title>
        <authorList>
            <consortium name="The Broad Institute Genomics Platform"/>
            <consortium name="The Broad Institute Genome Sequencing Center for Infectious Disease"/>
            <person name="Wu L."/>
            <person name="Ma J."/>
        </authorList>
    </citation>
    <scope>NUCLEOTIDE SEQUENCE [LARGE SCALE GENOMIC DNA]</scope>
    <source>
        <strain evidence="2">CECT 8570</strain>
    </source>
</reference>
<dbReference type="GO" id="GO:0016853">
    <property type="term" value="F:isomerase activity"/>
    <property type="evidence" value="ECO:0007669"/>
    <property type="project" value="UniProtKB-KW"/>
</dbReference>
<sequence length="791" mass="90061">MPRSFIVSLLLLIVTGCSFLATQQWDKRFGPSSPINRASAASFAVSNTDVPDYLREVKPIIDNRCVVCHGCYDAPCQLKLESMTGLERGANKERVYDGARLLAANLTRLYEDADSTEQWRLKGFFPVLNEREQSEPANQQASVLMQMLELKQRHPLPSNGPLPDSQFDFALDRSQSCPSIEEFDTYAADFPLAGMPYGLPGLSQEEHQTLTNWITSGARGFDLSAHFSPELSAQIADWETFLNGNDNKNQLASRYIFEHLYLANLYFDDGAERQFFRLVRSATPPGQPVERISSRRPFDDPGVKRVYYRLIFYPETIVAKNHMPYALNKARLSKWREWFLGSDYAVPSLPSYDLATSANPFKTFQHIPPKIRYRFMLEESQYTIMGFIKGPVCRGQTALNVINDQFWVFFVDPDYPDIAEFADFLANNSDNLDLPAERDSSAGALAGWLTYSEKQQAYLKAQDQLIKTKLARYKGPDINMVWQGDGDNPNAALTVFRHFDNATVAQGLIGNDPKTAWVITYPLLERIHYLLVAGFDVYGNVGHQLLTRTYMDFLRMEGEQTFLSLLPKETAHQELAYWYRGAEDIVPTYFKGAGLSEQWQTQLTFSSDNPKAELYQKLKSHLDGVRNLNHDIDTNLHLSPTTQRHLLGLQNQRGKHLQWLPDSSLLIIEQEPPLRPAVISLLHNKAHQNITSLLLEGRNRLVDEDTLTVANGILTTYPNALFKLGNEALPGFNQRVARLQSAQDYQALVDAFGVRRNNPNFWALSDELHKLYRQQEPISYGLLDYNRLENR</sequence>
<dbReference type="Proteomes" id="UP001595840">
    <property type="component" value="Unassembled WGS sequence"/>
</dbReference>
<dbReference type="InterPro" id="IPR010706">
    <property type="entry name" value="Fatty_acid_cis-trans_isomerase"/>
</dbReference>
<dbReference type="RefSeq" id="WP_290259136.1">
    <property type="nucleotide sequence ID" value="NZ_JAUFQG010000004.1"/>
</dbReference>
<dbReference type="EMBL" id="JBHSCX010000005">
    <property type="protein sequence ID" value="MFC4362088.1"/>
    <property type="molecule type" value="Genomic_DNA"/>
</dbReference>
<gene>
    <name evidence="1" type="ORF">ACFOX3_07240</name>
</gene>
<dbReference type="Pfam" id="PF06934">
    <property type="entry name" value="CTI"/>
    <property type="match status" value="1"/>
</dbReference>
<organism evidence="1 2">
    <name type="scientific">Simiduia curdlanivorans</name>
    <dbReference type="NCBI Taxonomy" id="1492769"/>
    <lineage>
        <taxon>Bacteria</taxon>
        <taxon>Pseudomonadati</taxon>
        <taxon>Pseudomonadota</taxon>
        <taxon>Gammaproteobacteria</taxon>
        <taxon>Cellvibrionales</taxon>
        <taxon>Cellvibrionaceae</taxon>
        <taxon>Simiduia</taxon>
    </lineage>
</organism>
<accession>A0ABV8V4K1</accession>
<proteinExistence type="predicted"/>
<dbReference type="PROSITE" id="PS51257">
    <property type="entry name" value="PROKAR_LIPOPROTEIN"/>
    <property type="match status" value="1"/>
</dbReference>
<keyword evidence="2" id="KW-1185">Reference proteome</keyword>
<protein>
    <submittedName>
        <fullName evidence="1">Fatty acid cis/trans isomerase</fullName>
    </submittedName>
</protein>
<name>A0ABV8V4K1_9GAMM</name>
<comment type="caution">
    <text evidence="1">The sequence shown here is derived from an EMBL/GenBank/DDBJ whole genome shotgun (WGS) entry which is preliminary data.</text>
</comment>
<evidence type="ECO:0000313" key="2">
    <source>
        <dbReference type="Proteomes" id="UP001595840"/>
    </source>
</evidence>